<dbReference type="PANTHER" id="PTHR22604">
    <property type="entry name" value="OXIDOREDUCTASES"/>
    <property type="match status" value="1"/>
</dbReference>
<evidence type="ECO:0000259" key="6">
    <source>
        <dbReference type="Pfam" id="PF22725"/>
    </source>
</evidence>
<dbReference type="AlphaFoldDB" id="A0A857JJ37"/>
<evidence type="ECO:0000256" key="2">
    <source>
        <dbReference type="ARBA" id="ARBA00022729"/>
    </source>
</evidence>
<name>A0A857JJ37_9ALTE</name>
<dbReference type="EC" id="1.1.1.371" evidence="7"/>
<dbReference type="SUPFAM" id="SSF55347">
    <property type="entry name" value="Glyceraldehyde-3-phosphate dehydrogenase-like, C-terminal domain"/>
    <property type="match status" value="1"/>
</dbReference>
<keyword evidence="8" id="KW-1185">Reference proteome</keyword>
<protein>
    <submittedName>
        <fullName evidence="7">Scyllo-inositol 2-dehydrogenase (NADP(+)) IolU</fullName>
        <ecNumber evidence="7">1.1.1.371</ecNumber>
    </submittedName>
</protein>
<dbReference type="GO" id="GO:0000166">
    <property type="term" value="F:nucleotide binding"/>
    <property type="evidence" value="ECO:0007669"/>
    <property type="project" value="InterPro"/>
</dbReference>
<feature type="region of interest" description="Disordered" evidence="4">
    <location>
        <begin position="52"/>
        <end position="78"/>
    </location>
</feature>
<dbReference type="InterPro" id="IPR000683">
    <property type="entry name" value="Gfo/Idh/MocA-like_OxRdtase_N"/>
</dbReference>
<feature type="domain" description="GFO/IDH/MocA-like oxidoreductase" evidence="6">
    <location>
        <begin position="163"/>
        <end position="280"/>
    </location>
</feature>
<dbReference type="Pfam" id="PF22725">
    <property type="entry name" value="GFO_IDH_MocA_C3"/>
    <property type="match status" value="1"/>
</dbReference>
<sequence length="363" mass="40067">MNKFNWAIMGPGSIADMFADALMASQKGILYAVASRDIDKAQAFADKYSADGASHQADGASHQTDGTSHQADGTSHQADGVVPKAYGSYQQMLADPEVDVVYIATPQSLHYEQAKMCLEAGKHVLMEKPLTINAAQTEALIALAQEKQLLLQEGLWSRFMPCFEQVKLWLDEGRIGELQYICSDIGFAFGDRDGHRLHNPALGGGALLDLGVYSITLSQCLMQEHPSEISAMSHFGNLQVDENTIVNMRYPSGRFAQFTCTIAAQASNSMMLMGSKGRIVLPYMFWNGNKAILQQEGAQDEVIEFAHRVNGFEYQIEESMKMIEKNQVCSDFMPHGDSLAVMQTMDEIRRQIGLKFTANAECI</sequence>
<keyword evidence="3 7" id="KW-0560">Oxidoreductase</keyword>
<keyword evidence="2" id="KW-0732">Signal</keyword>
<dbReference type="InterPro" id="IPR036291">
    <property type="entry name" value="NAD(P)-bd_dom_sf"/>
</dbReference>
<dbReference type="InterPro" id="IPR055170">
    <property type="entry name" value="GFO_IDH_MocA-like_dom"/>
</dbReference>
<organism evidence="7 8">
    <name type="scientific">Paraglaciecola mesophila</name>
    <dbReference type="NCBI Taxonomy" id="197222"/>
    <lineage>
        <taxon>Bacteria</taxon>
        <taxon>Pseudomonadati</taxon>
        <taxon>Pseudomonadota</taxon>
        <taxon>Gammaproteobacteria</taxon>
        <taxon>Alteromonadales</taxon>
        <taxon>Alteromonadaceae</taxon>
        <taxon>Paraglaciecola</taxon>
    </lineage>
</organism>
<dbReference type="SUPFAM" id="SSF51735">
    <property type="entry name" value="NAD(P)-binding Rossmann-fold domains"/>
    <property type="match status" value="1"/>
</dbReference>
<evidence type="ECO:0000313" key="7">
    <source>
        <dbReference type="EMBL" id="QHJ11170.1"/>
    </source>
</evidence>
<gene>
    <name evidence="7" type="ORF">FX988_01398</name>
</gene>
<reference evidence="7 8" key="1">
    <citation type="submission" date="2019-12" db="EMBL/GenBank/DDBJ databases">
        <title>Genome sequencing and assembly of endphytes of Porphyra tenera.</title>
        <authorList>
            <person name="Park J.M."/>
            <person name="Shin R."/>
            <person name="Jo S.H."/>
        </authorList>
    </citation>
    <scope>NUCLEOTIDE SEQUENCE [LARGE SCALE GENOMIC DNA]</scope>
    <source>
        <strain evidence="7 8">GPM4</strain>
    </source>
</reference>
<dbReference type="RefSeq" id="WP_160178943.1">
    <property type="nucleotide sequence ID" value="NZ_CP047656.1"/>
</dbReference>
<dbReference type="PANTHER" id="PTHR22604:SF105">
    <property type="entry name" value="TRANS-1,2-DIHYDROBENZENE-1,2-DIOL DEHYDROGENASE"/>
    <property type="match status" value="1"/>
</dbReference>
<dbReference type="Gene3D" id="3.30.360.10">
    <property type="entry name" value="Dihydrodipicolinate Reductase, domain 2"/>
    <property type="match status" value="1"/>
</dbReference>
<dbReference type="GO" id="GO:0102497">
    <property type="term" value="F:scyllo-inositol dehydrogenase (NADP+) activity"/>
    <property type="evidence" value="ECO:0007669"/>
    <property type="project" value="UniProtKB-EC"/>
</dbReference>
<dbReference type="KEGG" id="pmes:FX988_01398"/>
<feature type="compositionally biased region" description="Polar residues" evidence="4">
    <location>
        <begin position="61"/>
        <end position="77"/>
    </location>
</feature>
<dbReference type="Proteomes" id="UP000464524">
    <property type="component" value="Chromosome"/>
</dbReference>
<evidence type="ECO:0000313" key="8">
    <source>
        <dbReference type="Proteomes" id="UP000464524"/>
    </source>
</evidence>
<accession>A0A857JJ37</accession>
<dbReference type="Gene3D" id="3.40.50.720">
    <property type="entry name" value="NAD(P)-binding Rossmann-like Domain"/>
    <property type="match status" value="1"/>
</dbReference>
<dbReference type="Pfam" id="PF01408">
    <property type="entry name" value="GFO_IDH_MocA"/>
    <property type="match status" value="1"/>
</dbReference>
<proteinExistence type="inferred from homology"/>
<dbReference type="EMBL" id="CP047656">
    <property type="protein sequence ID" value="QHJ11170.1"/>
    <property type="molecule type" value="Genomic_DNA"/>
</dbReference>
<evidence type="ECO:0000256" key="1">
    <source>
        <dbReference type="ARBA" id="ARBA00010928"/>
    </source>
</evidence>
<feature type="domain" description="Gfo/Idh/MocA-like oxidoreductase N-terminal" evidence="5">
    <location>
        <begin position="4"/>
        <end position="154"/>
    </location>
</feature>
<evidence type="ECO:0000256" key="4">
    <source>
        <dbReference type="SAM" id="MobiDB-lite"/>
    </source>
</evidence>
<dbReference type="OrthoDB" id="9774191at2"/>
<dbReference type="InterPro" id="IPR050984">
    <property type="entry name" value="Gfo/Idh/MocA_domain"/>
</dbReference>
<comment type="similarity">
    <text evidence="1">Belongs to the Gfo/Idh/MocA family.</text>
</comment>
<evidence type="ECO:0000259" key="5">
    <source>
        <dbReference type="Pfam" id="PF01408"/>
    </source>
</evidence>
<evidence type="ECO:0000256" key="3">
    <source>
        <dbReference type="ARBA" id="ARBA00023002"/>
    </source>
</evidence>